<sequence length="304" mass="31454">MTFDDILAAAARGAPRRVAAVSPEDPQTLSALLEAEKRGFCQPLLIGERQKIEAAAREAGLVLEGREIVGEGSPAAAAHRAVELCRDGEVDILVKGRLHSSILMKAVLDKESGIRRSKLLSMVTVLQSPYLNRLLFVTDGAMVIAPGLGEKLAIIENAVSLARRLGVSCPKVACLAAVETVNPAMPATLDAAALALMSQRGQIEGCLVDGPLALDNAVSAEAARRKGVRSPVAVAGEADVLLVPDIEAGNILLKTARVLGGCQTAGLLMGAAVPVVMTSRADGQENKLRALACAAYQTGGGENG</sequence>
<dbReference type="Pfam" id="PF01515">
    <property type="entry name" value="PTA_PTB"/>
    <property type="match status" value="1"/>
</dbReference>
<dbReference type="InterPro" id="IPR050500">
    <property type="entry name" value="Phos_Acetyltrans/Butyryltrans"/>
</dbReference>
<evidence type="ECO:0000256" key="2">
    <source>
        <dbReference type="ARBA" id="ARBA00022679"/>
    </source>
</evidence>
<dbReference type="Proteomes" id="UP000294682">
    <property type="component" value="Unassembled WGS sequence"/>
</dbReference>
<dbReference type="EMBL" id="SLUK01000004">
    <property type="protein sequence ID" value="TCL43815.1"/>
    <property type="molecule type" value="Genomic_DNA"/>
</dbReference>
<evidence type="ECO:0000259" key="4">
    <source>
        <dbReference type="Pfam" id="PF01515"/>
    </source>
</evidence>
<feature type="domain" description="Phosphate acetyl/butaryl transferase" evidence="4">
    <location>
        <begin position="78"/>
        <end position="295"/>
    </location>
</feature>
<dbReference type="SUPFAM" id="SSF53659">
    <property type="entry name" value="Isocitrate/Isopropylmalate dehydrogenase-like"/>
    <property type="match status" value="1"/>
</dbReference>
<gene>
    <name evidence="5" type="ORF">EDD78_104154</name>
</gene>
<dbReference type="Gene3D" id="3.40.718.10">
    <property type="entry name" value="Isopropylmalate Dehydrogenase"/>
    <property type="match status" value="1"/>
</dbReference>
<dbReference type="RefSeq" id="WP_132084384.1">
    <property type="nucleotide sequence ID" value="NZ_SLUK01000004.1"/>
</dbReference>
<evidence type="ECO:0000313" key="5">
    <source>
        <dbReference type="EMBL" id="TCL43815.1"/>
    </source>
</evidence>
<dbReference type="PANTHER" id="PTHR43356:SF2">
    <property type="entry name" value="PHOSPHATE ACETYLTRANSFERASE"/>
    <property type="match status" value="1"/>
</dbReference>
<dbReference type="PANTHER" id="PTHR43356">
    <property type="entry name" value="PHOSPHATE ACETYLTRANSFERASE"/>
    <property type="match status" value="1"/>
</dbReference>
<evidence type="ECO:0000256" key="1">
    <source>
        <dbReference type="ARBA" id="ARBA00005656"/>
    </source>
</evidence>
<dbReference type="NCBIfam" id="NF006045">
    <property type="entry name" value="PRK08190.1"/>
    <property type="match status" value="1"/>
</dbReference>
<evidence type="ECO:0000313" key="6">
    <source>
        <dbReference type="Proteomes" id="UP000294682"/>
    </source>
</evidence>
<comment type="similarity">
    <text evidence="1">Belongs to the phosphate acetyltransferase and butyryltransferase family.</text>
</comment>
<proteinExistence type="inferred from homology"/>
<keyword evidence="2" id="KW-0808">Transferase</keyword>
<protein>
    <submittedName>
        <fullName evidence="5">Phosphate butyryltransferase</fullName>
    </submittedName>
</protein>
<name>A0A9X8Y8H2_9FIRM</name>
<dbReference type="PIRSF" id="PIRSF000428">
    <property type="entry name" value="P_Ac_trans"/>
    <property type="match status" value="1"/>
</dbReference>
<comment type="caution">
    <text evidence="5">The sequence shown here is derived from an EMBL/GenBank/DDBJ whole genome shotgun (WGS) entry which is preliminary data.</text>
</comment>
<keyword evidence="6" id="KW-1185">Reference proteome</keyword>
<keyword evidence="3" id="KW-0012">Acyltransferase</keyword>
<dbReference type="InterPro" id="IPR012147">
    <property type="entry name" value="P_Ac_Bu_trans"/>
</dbReference>
<reference evidence="5 6" key="1">
    <citation type="submission" date="2019-03" db="EMBL/GenBank/DDBJ databases">
        <title>Genomic Encyclopedia of Type Strains, Phase IV (KMG-IV): sequencing the most valuable type-strain genomes for metagenomic binning, comparative biology and taxonomic classification.</title>
        <authorList>
            <person name="Goeker M."/>
        </authorList>
    </citation>
    <scope>NUCLEOTIDE SEQUENCE [LARGE SCALE GENOMIC DNA]</scope>
    <source>
        <strain evidence="5 6">DSM 100433</strain>
    </source>
</reference>
<dbReference type="InterPro" id="IPR002505">
    <property type="entry name" value="PTA_PTB"/>
</dbReference>
<evidence type="ECO:0000256" key="3">
    <source>
        <dbReference type="ARBA" id="ARBA00023315"/>
    </source>
</evidence>
<dbReference type="GO" id="GO:0016746">
    <property type="term" value="F:acyltransferase activity"/>
    <property type="evidence" value="ECO:0007669"/>
    <property type="project" value="UniProtKB-KW"/>
</dbReference>
<organism evidence="5 6">
    <name type="scientific">Harryflintia acetispora</name>
    <dbReference type="NCBI Taxonomy" id="1849041"/>
    <lineage>
        <taxon>Bacteria</taxon>
        <taxon>Bacillati</taxon>
        <taxon>Bacillota</taxon>
        <taxon>Clostridia</taxon>
        <taxon>Eubacteriales</taxon>
        <taxon>Oscillospiraceae</taxon>
        <taxon>Harryflintia</taxon>
    </lineage>
</organism>
<dbReference type="AlphaFoldDB" id="A0A9X8Y8H2"/>
<accession>A0A9X8Y8H2</accession>